<dbReference type="InterPro" id="IPR018108">
    <property type="entry name" value="MCP_transmembrane"/>
</dbReference>
<feature type="repeat" description="Solcar" evidence="10">
    <location>
        <begin position="215"/>
        <end position="298"/>
    </location>
</feature>
<keyword evidence="8 10" id="KW-0472">Membrane</keyword>
<evidence type="ECO:0000256" key="1">
    <source>
        <dbReference type="ARBA" id="ARBA00004225"/>
    </source>
</evidence>
<keyword evidence="4 10" id="KW-0812">Transmembrane</keyword>
<evidence type="ECO:0000256" key="9">
    <source>
        <dbReference type="PROSITE-ProRule" id="PRU00042"/>
    </source>
</evidence>
<dbReference type="SUPFAM" id="SSF103506">
    <property type="entry name" value="Mitochondrial carrier"/>
    <property type="match status" value="1"/>
</dbReference>
<accession>A0ABP9YF44</accession>
<feature type="repeat" description="Solcar" evidence="10">
    <location>
        <begin position="13"/>
        <end position="99"/>
    </location>
</feature>
<reference evidence="14 15" key="1">
    <citation type="submission" date="2024-04" db="EMBL/GenBank/DDBJ databases">
        <title>genome sequences of Mucor flavus KT1a and Helicostylum pulchrum KT1b strains isolation_sourced from the surface of a dry-aged beef.</title>
        <authorList>
            <person name="Toyotome T."/>
            <person name="Hosono M."/>
            <person name="Torimaru M."/>
            <person name="Fukuda K."/>
            <person name="Mikami N."/>
        </authorList>
    </citation>
    <scope>NUCLEOTIDE SEQUENCE [LARGE SCALE GENOMIC DNA]</scope>
    <source>
        <strain evidence="14 15">KT1b</strain>
    </source>
</reference>
<feature type="region of interest" description="Disordered" evidence="11">
    <location>
        <begin position="340"/>
        <end position="363"/>
    </location>
</feature>
<dbReference type="PANTHER" id="PTHR45624">
    <property type="entry name" value="MITOCHONDRIAL BASIC AMINO ACIDS TRANSPORTER-RELATED"/>
    <property type="match status" value="1"/>
</dbReference>
<comment type="similarity">
    <text evidence="2">Belongs to the mitochondrial carrier (TC 2.A.29) family.</text>
</comment>
<evidence type="ECO:0000256" key="8">
    <source>
        <dbReference type="ARBA" id="ARBA00023136"/>
    </source>
</evidence>
<evidence type="ECO:0000256" key="11">
    <source>
        <dbReference type="SAM" id="MobiDB-lite"/>
    </source>
</evidence>
<keyword evidence="6 12" id="KW-1133">Transmembrane helix</keyword>
<evidence type="ECO:0000313" key="14">
    <source>
        <dbReference type="EMBL" id="GAA5805238.1"/>
    </source>
</evidence>
<keyword evidence="15" id="KW-1185">Reference proteome</keyword>
<evidence type="ECO:0000256" key="10">
    <source>
        <dbReference type="PROSITE-ProRule" id="PRU00282"/>
    </source>
</evidence>
<dbReference type="InterPro" id="IPR023395">
    <property type="entry name" value="MCP_dom_sf"/>
</dbReference>
<dbReference type="EMBL" id="BAABUJ010000043">
    <property type="protein sequence ID" value="GAA5805238.1"/>
    <property type="molecule type" value="Genomic_DNA"/>
</dbReference>
<evidence type="ECO:0000256" key="3">
    <source>
        <dbReference type="ARBA" id="ARBA00022448"/>
    </source>
</evidence>
<dbReference type="PROSITE" id="PS00028">
    <property type="entry name" value="ZINC_FINGER_C2H2_1"/>
    <property type="match status" value="1"/>
</dbReference>
<proteinExistence type="inferred from homology"/>
<feature type="repeat" description="Solcar" evidence="10">
    <location>
        <begin position="109"/>
        <end position="205"/>
    </location>
</feature>
<dbReference type="Proteomes" id="UP001476247">
    <property type="component" value="Unassembled WGS sequence"/>
</dbReference>
<name>A0ABP9YF44_9FUNG</name>
<evidence type="ECO:0000256" key="2">
    <source>
        <dbReference type="ARBA" id="ARBA00006375"/>
    </source>
</evidence>
<evidence type="ECO:0000259" key="13">
    <source>
        <dbReference type="PROSITE" id="PS50157"/>
    </source>
</evidence>
<keyword evidence="5" id="KW-0677">Repeat</keyword>
<dbReference type="Pfam" id="PF00153">
    <property type="entry name" value="Mito_carr"/>
    <property type="match status" value="3"/>
</dbReference>
<feature type="compositionally biased region" description="Acidic residues" evidence="11">
    <location>
        <begin position="347"/>
        <end position="358"/>
    </location>
</feature>
<dbReference type="Gene3D" id="1.50.40.10">
    <property type="entry name" value="Mitochondrial carrier domain"/>
    <property type="match status" value="1"/>
</dbReference>
<dbReference type="PROSITE" id="PS50920">
    <property type="entry name" value="SOLCAR"/>
    <property type="match status" value="3"/>
</dbReference>
<dbReference type="InterPro" id="IPR013087">
    <property type="entry name" value="Znf_C2H2_type"/>
</dbReference>
<evidence type="ECO:0000256" key="4">
    <source>
        <dbReference type="ARBA" id="ARBA00022692"/>
    </source>
</evidence>
<organism evidence="14 15">
    <name type="scientific">Helicostylum pulchrum</name>
    <dbReference type="NCBI Taxonomy" id="562976"/>
    <lineage>
        <taxon>Eukaryota</taxon>
        <taxon>Fungi</taxon>
        <taxon>Fungi incertae sedis</taxon>
        <taxon>Mucoromycota</taxon>
        <taxon>Mucoromycotina</taxon>
        <taxon>Mucoromycetes</taxon>
        <taxon>Mucorales</taxon>
        <taxon>Mucorineae</taxon>
        <taxon>Mucoraceae</taxon>
        <taxon>Helicostylum</taxon>
    </lineage>
</organism>
<dbReference type="PROSITE" id="PS50157">
    <property type="entry name" value="ZINC_FINGER_C2H2_2"/>
    <property type="match status" value="1"/>
</dbReference>
<dbReference type="Gene3D" id="3.30.160.60">
    <property type="entry name" value="Classic Zinc Finger"/>
    <property type="match status" value="1"/>
</dbReference>
<sequence>MAAVTQEKKPAIPKFAQDLIAGTIGGWAQVVVGHPADTIKVRLQTQPSPPIYSSAMDCVRKLIKEEGAKGLYRGVMSPLAGIGFCNAVMFMANGHSRRLLQNGDEKKVLSIVEIGLAGSMAGSVMAFLNCPIELLKVKLQTQDPKGIIAANGKHEPAYKGVIDCGVRTVRAQGFMGIYRGMGITLLRDTPSYFAYFVGYEGIKRIIQYTKPDGQLTTFDLLMAGGLSGFAAWVPAYPQDVIKSNYQNDLRYKSYREVAKTLYKAAGPKAFINGIGPTLVRAFPANAATFFAYEMAMDAMSKIPRNYGNSSTQLTDDKFECPCCEKSFSSLNELGTHIYVHSNTDNSSENESEDEENESEEIRASMKIPTQSAISENIMKTEININRREYEESILYACKQLNKSRKEQDKTLWIVDNLGLEPFSVINSEGVERNALMHMDLIPDVTSSHIKNTCEPKSMSAKRKWDAISSCHPVNSDMTLRFIIHSSPFNKILSGSHFVDWIIVFVLYKKRSEDYKNPITTLNYELADLLNHDWDVCPQVRFSSSQLLTGAIFYNSISKEAVLLNTVEVYGRRKSVDSHWETFKNSKGGLPDTLLPPPVTTKYANVWPTIMHDNDGKKVVIGTQTINALITFSFRIDNTSKIKVSLGSNVSNFDIKGIEESQNMSIYLDKKSIDKAIVLSNDENCKYIEGFNMLYQLRQLVFLYE</sequence>
<evidence type="ECO:0000313" key="15">
    <source>
        <dbReference type="Proteomes" id="UP001476247"/>
    </source>
</evidence>
<keyword evidence="3" id="KW-0813">Transport</keyword>
<dbReference type="InterPro" id="IPR050567">
    <property type="entry name" value="Mitochondrial_Carrier"/>
</dbReference>
<feature type="domain" description="C2H2-type" evidence="13">
    <location>
        <begin position="318"/>
        <end position="345"/>
    </location>
</feature>
<keyword evidence="9" id="KW-0862">Zinc</keyword>
<gene>
    <name evidence="14" type="ORF">HPULCUR_010752</name>
</gene>
<evidence type="ECO:0000256" key="6">
    <source>
        <dbReference type="ARBA" id="ARBA00022989"/>
    </source>
</evidence>
<keyword evidence="9" id="KW-0863">Zinc-finger</keyword>
<evidence type="ECO:0000256" key="7">
    <source>
        <dbReference type="ARBA" id="ARBA00023128"/>
    </source>
</evidence>
<protein>
    <recommendedName>
        <fullName evidence="13">C2H2-type domain-containing protein</fullName>
    </recommendedName>
</protein>
<evidence type="ECO:0000256" key="5">
    <source>
        <dbReference type="ARBA" id="ARBA00022737"/>
    </source>
</evidence>
<comment type="subcellular location">
    <subcellularLocation>
        <location evidence="1">Mitochondrion membrane</location>
        <topology evidence="1">Multi-pass membrane protein</topology>
    </subcellularLocation>
</comment>
<keyword evidence="9" id="KW-0479">Metal-binding</keyword>
<feature type="transmembrane region" description="Helical" evidence="12">
    <location>
        <begin position="75"/>
        <end position="96"/>
    </location>
</feature>
<comment type="caution">
    <text evidence="14">The sequence shown here is derived from an EMBL/GenBank/DDBJ whole genome shotgun (WGS) entry which is preliminary data.</text>
</comment>
<evidence type="ECO:0000256" key="12">
    <source>
        <dbReference type="SAM" id="Phobius"/>
    </source>
</evidence>
<keyword evidence="7" id="KW-0496">Mitochondrion</keyword>